<dbReference type="CDD" id="cd01347">
    <property type="entry name" value="ligand_gated_channel"/>
    <property type="match status" value="1"/>
</dbReference>
<evidence type="ECO:0000256" key="11">
    <source>
        <dbReference type="RuleBase" id="RU003357"/>
    </source>
</evidence>
<dbReference type="Pfam" id="PF00593">
    <property type="entry name" value="TonB_dep_Rec_b-barrel"/>
    <property type="match status" value="1"/>
</dbReference>
<keyword evidence="6" id="KW-0406">Ion transport</keyword>
<feature type="domain" description="TonB-dependent receptor plug" evidence="13">
    <location>
        <begin position="79"/>
        <end position="186"/>
    </location>
</feature>
<dbReference type="EMBL" id="JAPFRD010000011">
    <property type="protein sequence ID" value="MCW8109383.1"/>
    <property type="molecule type" value="Genomic_DNA"/>
</dbReference>
<keyword evidence="4 10" id="KW-0812">Transmembrane</keyword>
<comment type="subcellular location">
    <subcellularLocation>
        <location evidence="1 10">Cell outer membrane</location>
        <topology evidence="1 10">Multi-pass membrane protein</topology>
    </subcellularLocation>
</comment>
<evidence type="ECO:0000256" key="3">
    <source>
        <dbReference type="ARBA" id="ARBA00022452"/>
    </source>
</evidence>
<dbReference type="Proteomes" id="UP001142810">
    <property type="component" value="Unassembled WGS sequence"/>
</dbReference>
<proteinExistence type="inferred from homology"/>
<dbReference type="Gene3D" id="2.170.130.10">
    <property type="entry name" value="TonB-dependent receptor, plug domain"/>
    <property type="match status" value="1"/>
</dbReference>
<dbReference type="Gene3D" id="2.40.170.20">
    <property type="entry name" value="TonB-dependent receptor, beta-barrel domain"/>
    <property type="match status" value="1"/>
</dbReference>
<evidence type="ECO:0000313" key="14">
    <source>
        <dbReference type="EMBL" id="MCW8109383.1"/>
    </source>
</evidence>
<name>A0ABT3P9F3_9ALTE</name>
<protein>
    <submittedName>
        <fullName evidence="14">TonB-dependent receptor</fullName>
    </submittedName>
</protein>
<keyword evidence="2 10" id="KW-0813">Transport</keyword>
<dbReference type="RefSeq" id="WP_265618141.1">
    <property type="nucleotide sequence ID" value="NZ_JAPFRD010000011.1"/>
</dbReference>
<dbReference type="InterPro" id="IPR039426">
    <property type="entry name" value="TonB-dep_rcpt-like"/>
</dbReference>
<dbReference type="InterPro" id="IPR000531">
    <property type="entry name" value="Beta-barrel_TonB"/>
</dbReference>
<accession>A0ABT3P9F3</accession>
<dbReference type="SUPFAM" id="SSF56935">
    <property type="entry name" value="Porins"/>
    <property type="match status" value="1"/>
</dbReference>
<evidence type="ECO:0000256" key="1">
    <source>
        <dbReference type="ARBA" id="ARBA00004571"/>
    </source>
</evidence>
<gene>
    <name evidence="14" type="ORF">OPS25_12810</name>
</gene>
<evidence type="ECO:0000256" key="7">
    <source>
        <dbReference type="ARBA" id="ARBA00023077"/>
    </source>
</evidence>
<evidence type="ECO:0000259" key="12">
    <source>
        <dbReference type="Pfam" id="PF00593"/>
    </source>
</evidence>
<dbReference type="InterPro" id="IPR012910">
    <property type="entry name" value="Plug_dom"/>
</dbReference>
<keyword evidence="3 10" id="KW-1134">Transmembrane beta strand</keyword>
<keyword evidence="5" id="KW-0732">Signal</keyword>
<evidence type="ECO:0000256" key="4">
    <source>
        <dbReference type="ARBA" id="ARBA00022692"/>
    </source>
</evidence>
<dbReference type="InterPro" id="IPR037066">
    <property type="entry name" value="Plug_dom_sf"/>
</dbReference>
<evidence type="ECO:0000256" key="8">
    <source>
        <dbReference type="ARBA" id="ARBA00023136"/>
    </source>
</evidence>
<evidence type="ECO:0000256" key="6">
    <source>
        <dbReference type="ARBA" id="ARBA00023065"/>
    </source>
</evidence>
<comment type="similarity">
    <text evidence="10 11">Belongs to the TonB-dependent receptor family.</text>
</comment>
<evidence type="ECO:0000256" key="2">
    <source>
        <dbReference type="ARBA" id="ARBA00022448"/>
    </source>
</evidence>
<organism evidence="14 15">
    <name type="scientific">Alteromonas aquimaris</name>
    <dbReference type="NCBI Taxonomy" id="2998417"/>
    <lineage>
        <taxon>Bacteria</taxon>
        <taxon>Pseudomonadati</taxon>
        <taxon>Pseudomonadota</taxon>
        <taxon>Gammaproteobacteria</taxon>
        <taxon>Alteromonadales</taxon>
        <taxon>Alteromonadaceae</taxon>
        <taxon>Alteromonas/Salinimonas group</taxon>
        <taxon>Alteromonas</taxon>
    </lineage>
</organism>
<evidence type="ECO:0000259" key="13">
    <source>
        <dbReference type="Pfam" id="PF07715"/>
    </source>
</evidence>
<sequence length="673" mass="74918">MSKPGYRPDLRRWFHADITHQLRSVGAFYWIIIMDLYTPKSLLALCSVIAVAHFYSFTALAAESIEKITITGSRVPTQLQNVSGSVSVIGGDEIQLSAANQLADILRGLPGVAISTSGSSGALTEIRLRGNESNHLLVILDGIVINDDSQGGLIDLAHIRTDEIKRIELHRGPQAAAWGSGAVGGVLHIETYTPRTDTSDLFASIAVGNKNTQHASARISSQYLGHRYRVSAQHMQTEGDNIARSGPEKDGYKRNAVNAYYAYTVSDIEADVSANFASLTNEYDGIDYLVSGLPVDATHFTDAQKASAKASITYSPHQTNYATSLTTTLSAHENHNYEFGEFFSAAESERFQLTNTHSINWEHLSAVVGAEYVQRWYRQRGMVSFADPNQNQDDQTSSVFFESKASLSAAVEYTLGARFDRNSEFEHAVSYRNGLSWRITPNYTTFVSLGKAIKNPSFTERFGYFPGTFLGNPDLQPEHIQEWEWGIRARYSSSLRAQVSIYESDFEDEILGFVFDPSSGLMTAENAETKSERRGLDSEFTWDWGTLQWRGAYSYLEATEQTNTLNQAELRRPRHSGSLTLAGTFTDKLAAYLKWSYTGSQVDAFFPPPMFASHTVLLRPYSLLSFTISYDLTPAWKTSFRVQNALDHEFEDIVGFTGESRSVLFTLTYADNN</sequence>
<dbReference type="InterPro" id="IPR036942">
    <property type="entry name" value="Beta-barrel_TonB_sf"/>
</dbReference>
<keyword evidence="7 11" id="KW-0798">TonB box</keyword>
<keyword evidence="14" id="KW-0675">Receptor</keyword>
<keyword evidence="8 10" id="KW-0472">Membrane</keyword>
<dbReference type="PROSITE" id="PS52016">
    <property type="entry name" value="TONB_DEPENDENT_REC_3"/>
    <property type="match status" value="1"/>
</dbReference>
<evidence type="ECO:0000256" key="10">
    <source>
        <dbReference type="PROSITE-ProRule" id="PRU01360"/>
    </source>
</evidence>
<comment type="caution">
    <text evidence="14">The sequence shown here is derived from an EMBL/GenBank/DDBJ whole genome shotgun (WGS) entry which is preliminary data.</text>
</comment>
<evidence type="ECO:0000313" key="15">
    <source>
        <dbReference type="Proteomes" id="UP001142810"/>
    </source>
</evidence>
<evidence type="ECO:0000256" key="9">
    <source>
        <dbReference type="ARBA" id="ARBA00023237"/>
    </source>
</evidence>
<evidence type="ECO:0000256" key="5">
    <source>
        <dbReference type="ARBA" id="ARBA00022729"/>
    </source>
</evidence>
<dbReference type="Pfam" id="PF07715">
    <property type="entry name" value="Plug"/>
    <property type="match status" value="1"/>
</dbReference>
<dbReference type="PANTHER" id="PTHR30069:SF53">
    <property type="entry name" value="COLICIN I RECEPTOR-RELATED"/>
    <property type="match status" value="1"/>
</dbReference>
<dbReference type="PANTHER" id="PTHR30069">
    <property type="entry name" value="TONB-DEPENDENT OUTER MEMBRANE RECEPTOR"/>
    <property type="match status" value="1"/>
</dbReference>
<keyword evidence="15" id="KW-1185">Reference proteome</keyword>
<feature type="domain" description="TonB-dependent receptor-like beta-barrel" evidence="12">
    <location>
        <begin position="237"/>
        <end position="644"/>
    </location>
</feature>
<reference evidence="14" key="1">
    <citation type="submission" date="2022-11" db="EMBL/GenBank/DDBJ databases">
        <title>Alteromonas sp. nov., isolated from sea water of the Qingdao.</title>
        <authorList>
            <person name="Wang Q."/>
        </authorList>
    </citation>
    <scope>NUCLEOTIDE SEQUENCE</scope>
    <source>
        <strain evidence="14">ASW11-7</strain>
    </source>
</reference>
<keyword evidence="9 10" id="KW-0998">Cell outer membrane</keyword>